<dbReference type="Gene3D" id="2.130.10.10">
    <property type="entry name" value="YVTN repeat-like/Quinoprotein amine dehydrogenase"/>
    <property type="match status" value="2"/>
</dbReference>
<dbReference type="PANTHER" id="PTHR19854:SF1">
    <property type="entry name" value="GUANINE NUCLEOTIDE-BINDING PROTEIN SUBUNIT BETA-LIKE PROTEIN 1"/>
    <property type="match status" value="1"/>
</dbReference>
<dbReference type="EMBL" id="WHUW01000012">
    <property type="protein sequence ID" value="KAF8440495.1"/>
    <property type="molecule type" value="Genomic_DNA"/>
</dbReference>
<dbReference type="InterPro" id="IPR015943">
    <property type="entry name" value="WD40/YVTN_repeat-like_dom_sf"/>
</dbReference>
<name>A0AAD4GG14_BOLED</name>
<dbReference type="AlphaFoldDB" id="A0AAD4GG14"/>
<protein>
    <recommendedName>
        <fullName evidence="4">ASTRA-associated protein 1</fullName>
    </recommendedName>
</protein>
<evidence type="ECO:0000256" key="4">
    <source>
        <dbReference type="ARBA" id="ARBA00040563"/>
    </source>
</evidence>
<dbReference type="SMART" id="SM00320">
    <property type="entry name" value="WD40"/>
    <property type="match status" value="5"/>
</dbReference>
<comment type="similarity">
    <text evidence="3">Belongs to the WD repeat ASA1 family.</text>
</comment>
<reference evidence="5" key="1">
    <citation type="submission" date="2019-10" db="EMBL/GenBank/DDBJ databases">
        <authorList>
            <consortium name="DOE Joint Genome Institute"/>
            <person name="Kuo A."/>
            <person name="Miyauchi S."/>
            <person name="Kiss E."/>
            <person name="Drula E."/>
            <person name="Kohler A."/>
            <person name="Sanchez-Garcia M."/>
            <person name="Andreopoulos B."/>
            <person name="Barry K.W."/>
            <person name="Bonito G."/>
            <person name="Buee M."/>
            <person name="Carver A."/>
            <person name="Chen C."/>
            <person name="Cichocki N."/>
            <person name="Clum A."/>
            <person name="Culley D."/>
            <person name="Crous P.W."/>
            <person name="Fauchery L."/>
            <person name="Girlanda M."/>
            <person name="Hayes R."/>
            <person name="Keri Z."/>
            <person name="LaButti K."/>
            <person name="Lipzen A."/>
            <person name="Lombard V."/>
            <person name="Magnuson J."/>
            <person name="Maillard F."/>
            <person name="Morin E."/>
            <person name="Murat C."/>
            <person name="Nolan M."/>
            <person name="Ohm R."/>
            <person name="Pangilinan J."/>
            <person name="Pereira M."/>
            <person name="Perotto S."/>
            <person name="Peter M."/>
            <person name="Riley R."/>
            <person name="Sitrit Y."/>
            <person name="Stielow B."/>
            <person name="Szollosi G."/>
            <person name="Zifcakova L."/>
            <person name="Stursova M."/>
            <person name="Spatafora J.W."/>
            <person name="Tedersoo L."/>
            <person name="Vaario L.-M."/>
            <person name="Yamada A."/>
            <person name="Yan M."/>
            <person name="Wang P."/>
            <person name="Xu J."/>
            <person name="Bruns T."/>
            <person name="Baldrian P."/>
            <person name="Vilgalys R."/>
            <person name="Henrissat B."/>
            <person name="Grigoriev I.V."/>
            <person name="Hibbett D."/>
            <person name="Nagy L.G."/>
            <person name="Martin F.M."/>
        </authorList>
    </citation>
    <scope>NUCLEOTIDE SEQUENCE</scope>
    <source>
        <strain evidence="5">BED1</strain>
    </source>
</reference>
<dbReference type="Proteomes" id="UP001194468">
    <property type="component" value="Unassembled WGS sequence"/>
</dbReference>
<dbReference type="Pfam" id="PF00400">
    <property type="entry name" value="WD40"/>
    <property type="match status" value="1"/>
</dbReference>
<sequence>MSSAERPPSPLHTLRIHQQPIFTVFISSDNERIYSGDGKGRVVITSTRSLRAIADWQAHKEGLLGIEECGDHVITHGRDNKIHIWQRPTESVSIRQGGAASLTDQPPPPLCYSLDVNALNFCRFSLLPTPSSDTELVGLIAVPNLVESALADIWTLPNRTRLHAAIGDPQDTSATHFSDGRSGSKSGHIVGIIMSMHLYYAPLTSPSTSKAQREPRLLCGYEDGGVVLRRRTAPEGVQTVEGKGWEVVWKSRLHVESVMAMAVSKDCSFALTVSADHIVGRYDLMEADQLARAFRTKHPGNSAVAIRGDGRVCAVGGWDGRVRLYSTKSFKPLGALVYHKENCHALAFASAYTDRDSGNVSDGEDDMTNEEKRRRGRWLVTAGKDSRVSIWGLMSFEKGTTTGT</sequence>
<accession>A0AAD4GG14</accession>
<keyword evidence="1" id="KW-0853">WD repeat</keyword>
<comment type="caution">
    <text evidence="5">The sequence shown here is derived from an EMBL/GenBank/DDBJ whole genome shotgun (WGS) entry which is preliminary data.</text>
</comment>
<evidence type="ECO:0000256" key="1">
    <source>
        <dbReference type="ARBA" id="ARBA00022574"/>
    </source>
</evidence>
<gene>
    <name evidence="5" type="ORF">L210DRAFT_3669635</name>
</gene>
<dbReference type="InterPro" id="IPR001680">
    <property type="entry name" value="WD40_rpt"/>
</dbReference>
<dbReference type="InterPro" id="IPR036322">
    <property type="entry name" value="WD40_repeat_dom_sf"/>
</dbReference>
<keyword evidence="6" id="KW-1185">Reference proteome</keyword>
<proteinExistence type="inferred from homology"/>
<reference evidence="5" key="2">
    <citation type="journal article" date="2020" name="Nat. Commun.">
        <title>Large-scale genome sequencing of mycorrhizal fungi provides insights into the early evolution of symbiotic traits.</title>
        <authorList>
            <person name="Miyauchi S."/>
            <person name="Kiss E."/>
            <person name="Kuo A."/>
            <person name="Drula E."/>
            <person name="Kohler A."/>
            <person name="Sanchez-Garcia M."/>
            <person name="Morin E."/>
            <person name="Andreopoulos B."/>
            <person name="Barry K.W."/>
            <person name="Bonito G."/>
            <person name="Buee M."/>
            <person name="Carver A."/>
            <person name="Chen C."/>
            <person name="Cichocki N."/>
            <person name="Clum A."/>
            <person name="Culley D."/>
            <person name="Crous P.W."/>
            <person name="Fauchery L."/>
            <person name="Girlanda M."/>
            <person name="Hayes R.D."/>
            <person name="Keri Z."/>
            <person name="LaButti K."/>
            <person name="Lipzen A."/>
            <person name="Lombard V."/>
            <person name="Magnuson J."/>
            <person name="Maillard F."/>
            <person name="Murat C."/>
            <person name="Nolan M."/>
            <person name="Ohm R.A."/>
            <person name="Pangilinan J."/>
            <person name="Pereira M.F."/>
            <person name="Perotto S."/>
            <person name="Peter M."/>
            <person name="Pfister S."/>
            <person name="Riley R."/>
            <person name="Sitrit Y."/>
            <person name="Stielow J.B."/>
            <person name="Szollosi G."/>
            <person name="Zifcakova L."/>
            <person name="Stursova M."/>
            <person name="Spatafora J.W."/>
            <person name="Tedersoo L."/>
            <person name="Vaario L.M."/>
            <person name="Yamada A."/>
            <person name="Yan M."/>
            <person name="Wang P."/>
            <person name="Xu J."/>
            <person name="Bruns T."/>
            <person name="Baldrian P."/>
            <person name="Vilgalys R."/>
            <person name="Dunand C."/>
            <person name="Henrissat B."/>
            <person name="Grigoriev I.V."/>
            <person name="Hibbett D."/>
            <person name="Nagy L.G."/>
            <person name="Martin F.M."/>
        </authorList>
    </citation>
    <scope>NUCLEOTIDE SEQUENCE</scope>
    <source>
        <strain evidence="5">BED1</strain>
    </source>
</reference>
<dbReference type="SUPFAM" id="SSF50978">
    <property type="entry name" value="WD40 repeat-like"/>
    <property type="match status" value="1"/>
</dbReference>
<evidence type="ECO:0000256" key="3">
    <source>
        <dbReference type="ARBA" id="ARBA00037931"/>
    </source>
</evidence>
<organism evidence="5 6">
    <name type="scientific">Boletus edulis BED1</name>
    <dbReference type="NCBI Taxonomy" id="1328754"/>
    <lineage>
        <taxon>Eukaryota</taxon>
        <taxon>Fungi</taxon>
        <taxon>Dikarya</taxon>
        <taxon>Basidiomycota</taxon>
        <taxon>Agaricomycotina</taxon>
        <taxon>Agaricomycetes</taxon>
        <taxon>Agaricomycetidae</taxon>
        <taxon>Boletales</taxon>
        <taxon>Boletineae</taxon>
        <taxon>Boletaceae</taxon>
        <taxon>Boletoideae</taxon>
        <taxon>Boletus</taxon>
    </lineage>
</organism>
<evidence type="ECO:0000313" key="6">
    <source>
        <dbReference type="Proteomes" id="UP001194468"/>
    </source>
</evidence>
<keyword evidence="2" id="KW-0677">Repeat</keyword>
<dbReference type="PANTHER" id="PTHR19854">
    <property type="entry name" value="TRANSDUCIN BETA-LIKE 3"/>
    <property type="match status" value="1"/>
</dbReference>
<evidence type="ECO:0000313" key="5">
    <source>
        <dbReference type="EMBL" id="KAF8440495.1"/>
    </source>
</evidence>
<evidence type="ECO:0000256" key="2">
    <source>
        <dbReference type="ARBA" id="ARBA00022737"/>
    </source>
</evidence>